<feature type="chain" id="PRO_5013312488" evidence="1">
    <location>
        <begin position="23"/>
        <end position="238"/>
    </location>
</feature>
<protein>
    <submittedName>
        <fullName evidence="2">Uncharacterized protein</fullName>
    </submittedName>
</protein>
<gene>
    <name evidence="2" type="ORF">AZE42_08032</name>
</gene>
<comment type="caution">
    <text evidence="2">The sequence shown here is derived from an EMBL/GenBank/DDBJ whole genome shotgun (WGS) entry which is preliminary data.</text>
</comment>
<dbReference type="AlphaFoldDB" id="A0A1J8PSJ2"/>
<name>A0A1J8PSJ2_9AGAM</name>
<dbReference type="EMBL" id="LVVM01004896">
    <property type="protein sequence ID" value="OJA11853.1"/>
    <property type="molecule type" value="Genomic_DNA"/>
</dbReference>
<feature type="signal peptide" evidence="1">
    <location>
        <begin position="1"/>
        <end position="22"/>
    </location>
</feature>
<organism evidence="2 3">
    <name type="scientific">Rhizopogon vesiculosus</name>
    <dbReference type="NCBI Taxonomy" id="180088"/>
    <lineage>
        <taxon>Eukaryota</taxon>
        <taxon>Fungi</taxon>
        <taxon>Dikarya</taxon>
        <taxon>Basidiomycota</taxon>
        <taxon>Agaricomycotina</taxon>
        <taxon>Agaricomycetes</taxon>
        <taxon>Agaricomycetidae</taxon>
        <taxon>Boletales</taxon>
        <taxon>Suillineae</taxon>
        <taxon>Rhizopogonaceae</taxon>
        <taxon>Rhizopogon</taxon>
    </lineage>
</organism>
<keyword evidence="3" id="KW-1185">Reference proteome</keyword>
<evidence type="ECO:0000313" key="2">
    <source>
        <dbReference type="EMBL" id="OJA11853.1"/>
    </source>
</evidence>
<evidence type="ECO:0000256" key="1">
    <source>
        <dbReference type="SAM" id="SignalP"/>
    </source>
</evidence>
<evidence type="ECO:0000313" key="3">
    <source>
        <dbReference type="Proteomes" id="UP000183567"/>
    </source>
</evidence>
<keyword evidence="1" id="KW-0732">Signal</keyword>
<reference evidence="2 3" key="1">
    <citation type="submission" date="2016-03" db="EMBL/GenBank/DDBJ databases">
        <title>Comparative genomics of the ectomycorrhizal sister species Rhizopogon vinicolor and Rhizopogon vesiculosus (Basidiomycota: Boletales) reveals a divergence of the mating type B locus.</title>
        <authorList>
            <person name="Mujic A.B."/>
            <person name="Kuo A."/>
            <person name="Tritt A."/>
            <person name="Lipzen A."/>
            <person name="Chen C."/>
            <person name="Johnson J."/>
            <person name="Sharma A."/>
            <person name="Barry K."/>
            <person name="Grigoriev I.V."/>
            <person name="Spatafora J.W."/>
        </authorList>
    </citation>
    <scope>NUCLEOTIDE SEQUENCE [LARGE SCALE GENOMIC DNA]</scope>
    <source>
        <strain evidence="2 3">AM-OR11-056</strain>
    </source>
</reference>
<accession>A0A1J8PSJ2</accession>
<dbReference type="Proteomes" id="UP000183567">
    <property type="component" value="Unassembled WGS sequence"/>
</dbReference>
<sequence>MSASRQTLSVTSLLRLLRPCFVLIENVLQAKPDGVLNQYTIQKPSQRPRILWFQYDPQRGTQTDKLERMQWYPPSVSLADSVSIYDICAHHLCSSPRITIMNSPKASFRSVLEISIPRLENMISLSFSWRRLLRHSRKRRSFYGGEVYIADNSSSVSSVMLVGSPTDETCTSTKMVRFDSSPTYFYTKHRIKTPKSPAKKSVLCSCLVKPDPSAETVSDDVNDASVYEDRLSTYPGFF</sequence>
<proteinExistence type="predicted"/>